<proteinExistence type="predicted"/>
<reference evidence="1 2" key="1">
    <citation type="journal article" date="2022" name="bioRxiv">
        <title>The genome of the oomycete Peronosclerospora sorghi, a cosmopolitan pathogen of maize and sorghum, is inflated with dispersed pseudogenes.</title>
        <authorList>
            <person name="Fletcher K."/>
            <person name="Martin F."/>
            <person name="Isakeit T."/>
            <person name="Cavanaugh K."/>
            <person name="Magill C."/>
            <person name="Michelmore R."/>
        </authorList>
    </citation>
    <scope>NUCLEOTIDE SEQUENCE [LARGE SCALE GENOMIC DNA]</scope>
    <source>
        <strain evidence="1">P6</strain>
    </source>
</reference>
<comment type="caution">
    <text evidence="1">The sequence shown here is derived from an EMBL/GenBank/DDBJ whole genome shotgun (WGS) entry which is preliminary data.</text>
</comment>
<accession>A0ACC0W9V2</accession>
<sequence length="139" mass="15919">MASNRDSVPVDEDAVNSYVTSDSDLDEPLPSKAPGGRRRERTRPSLTIDRLFGVSFLKDDTEASVKEIGDDPDACMLWIISKIKERQFNEDLNRASIQLEQFKLDEEKRVKKLENEKLPQTEKFIAVFPTVRCLLFTPM</sequence>
<dbReference type="Proteomes" id="UP001163321">
    <property type="component" value="Chromosome 3"/>
</dbReference>
<keyword evidence="2" id="KW-1185">Reference proteome</keyword>
<dbReference type="EMBL" id="CM047582">
    <property type="protein sequence ID" value="KAI9914481.1"/>
    <property type="molecule type" value="Genomic_DNA"/>
</dbReference>
<evidence type="ECO:0000313" key="1">
    <source>
        <dbReference type="EMBL" id="KAI9914481.1"/>
    </source>
</evidence>
<evidence type="ECO:0000313" key="2">
    <source>
        <dbReference type="Proteomes" id="UP001163321"/>
    </source>
</evidence>
<protein>
    <submittedName>
        <fullName evidence="1">Uncharacterized protein</fullName>
    </submittedName>
</protein>
<name>A0ACC0W9V2_9STRA</name>
<organism evidence="1 2">
    <name type="scientific">Peronosclerospora sorghi</name>
    <dbReference type="NCBI Taxonomy" id="230839"/>
    <lineage>
        <taxon>Eukaryota</taxon>
        <taxon>Sar</taxon>
        <taxon>Stramenopiles</taxon>
        <taxon>Oomycota</taxon>
        <taxon>Peronosporomycetes</taxon>
        <taxon>Peronosporales</taxon>
        <taxon>Peronosporaceae</taxon>
        <taxon>Peronosclerospora</taxon>
    </lineage>
</organism>
<gene>
    <name evidence="1" type="ORF">PsorP6_007823</name>
</gene>